<proteinExistence type="predicted"/>
<accession>A0ABP7Q154</accession>
<evidence type="ECO:0000313" key="2">
    <source>
        <dbReference type="Proteomes" id="UP001500034"/>
    </source>
</evidence>
<dbReference type="EMBL" id="BAABCQ010000041">
    <property type="protein sequence ID" value="GAA3974809.1"/>
    <property type="molecule type" value="Genomic_DNA"/>
</dbReference>
<organism evidence="1 2">
    <name type="scientific">Streptomyces marokkonensis</name>
    <dbReference type="NCBI Taxonomy" id="324855"/>
    <lineage>
        <taxon>Bacteria</taxon>
        <taxon>Bacillati</taxon>
        <taxon>Actinomycetota</taxon>
        <taxon>Actinomycetes</taxon>
        <taxon>Kitasatosporales</taxon>
        <taxon>Streptomycetaceae</taxon>
        <taxon>Streptomyces</taxon>
    </lineage>
</organism>
<sequence>MRPWEREASSDCGGLPVVVLLDMERLVRYVGGGGQGKNAHSLRRRAGRRQRLPTIRTTPIRNVIVRMRDSASG</sequence>
<name>A0ABP7Q154_9ACTN</name>
<keyword evidence="2" id="KW-1185">Reference proteome</keyword>
<dbReference type="Proteomes" id="UP001500034">
    <property type="component" value="Unassembled WGS sequence"/>
</dbReference>
<gene>
    <name evidence="1" type="ORF">GCM10022384_26460</name>
</gene>
<comment type="caution">
    <text evidence="1">The sequence shown here is derived from an EMBL/GenBank/DDBJ whole genome shotgun (WGS) entry which is preliminary data.</text>
</comment>
<evidence type="ECO:0000313" key="1">
    <source>
        <dbReference type="EMBL" id="GAA3974809.1"/>
    </source>
</evidence>
<protein>
    <submittedName>
        <fullName evidence="1">Uncharacterized protein</fullName>
    </submittedName>
</protein>
<reference evidence="2" key="1">
    <citation type="journal article" date="2019" name="Int. J. Syst. Evol. Microbiol.">
        <title>The Global Catalogue of Microorganisms (GCM) 10K type strain sequencing project: providing services to taxonomists for standard genome sequencing and annotation.</title>
        <authorList>
            <consortium name="The Broad Institute Genomics Platform"/>
            <consortium name="The Broad Institute Genome Sequencing Center for Infectious Disease"/>
            <person name="Wu L."/>
            <person name="Ma J."/>
        </authorList>
    </citation>
    <scope>NUCLEOTIDE SEQUENCE [LARGE SCALE GENOMIC DNA]</scope>
    <source>
        <strain evidence="2">JCM 17027</strain>
    </source>
</reference>